<feature type="region of interest" description="Disordered" evidence="1">
    <location>
        <begin position="44"/>
        <end position="71"/>
    </location>
</feature>
<feature type="compositionally biased region" description="Basic and acidic residues" evidence="1">
    <location>
        <begin position="12"/>
        <end position="24"/>
    </location>
</feature>
<dbReference type="Proteomes" id="UP000010552">
    <property type="component" value="Unassembled WGS sequence"/>
</dbReference>
<dbReference type="AlphaFoldDB" id="L5L1Y7"/>
<feature type="region of interest" description="Disordered" evidence="1">
    <location>
        <begin position="1"/>
        <end position="24"/>
    </location>
</feature>
<accession>L5L1Y7</accession>
<sequence>MEEGHPSPSTTEPRRGEVRPEKKGICRGDDLLHVCPERASVREAAPGLARLSRPSENSRSEPRSPPGVGLQFQGLQDVSLMRSRLTIRMAVQR</sequence>
<reference evidence="3" key="1">
    <citation type="journal article" date="2013" name="Science">
        <title>Comparative analysis of bat genomes provides insight into the evolution of flight and immunity.</title>
        <authorList>
            <person name="Zhang G."/>
            <person name="Cowled C."/>
            <person name="Shi Z."/>
            <person name="Huang Z."/>
            <person name="Bishop-Lilly K.A."/>
            <person name="Fang X."/>
            <person name="Wynne J.W."/>
            <person name="Xiong Z."/>
            <person name="Baker M.L."/>
            <person name="Zhao W."/>
            <person name="Tachedjian M."/>
            <person name="Zhu Y."/>
            <person name="Zhou P."/>
            <person name="Jiang X."/>
            <person name="Ng J."/>
            <person name="Yang L."/>
            <person name="Wu L."/>
            <person name="Xiao J."/>
            <person name="Feng Y."/>
            <person name="Chen Y."/>
            <person name="Sun X."/>
            <person name="Zhang Y."/>
            <person name="Marsh G.A."/>
            <person name="Crameri G."/>
            <person name="Broder C.C."/>
            <person name="Frey K.G."/>
            <person name="Wang L.F."/>
            <person name="Wang J."/>
        </authorList>
    </citation>
    <scope>NUCLEOTIDE SEQUENCE [LARGE SCALE GENOMIC DNA]</scope>
</reference>
<gene>
    <name evidence="2" type="ORF">PAL_GLEAN10018936</name>
</gene>
<protein>
    <submittedName>
        <fullName evidence="2">Uncharacterized protein</fullName>
    </submittedName>
</protein>
<name>L5L1Y7_PTEAL</name>
<proteinExistence type="predicted"/>
<keyword evidence="3" id="KW-1185">Reference proteome</keyword>
<organism evidence="2 3">
    <name type="scientific">Pteropus alecto</name>
    <name type="common">Black flying fox</name>
    <dbReference type="NCBI Taxonomy" id="9402"/>
    <lineage>
        <taxon>Eukaryota</taxon>
        <taxon>Metazoa</taxon>
        <taxon>Chordata</taxon>
        <taxon>Craniata</taxon>
        <taxon>Vertebrata</taxon>
        <taxon>Euteleostomi</taxon>
        <taxon>Mammalia</taxon>
        <taxon>Eutheria</taxon>
        <taxon>Laurasiatheria</taxon>
        <taxon>Chiroptera</taxon>
        <taxon>Yinpterochiroptera</taxon>
        <taxon>Pteropodoidea</taxon>
        <taxon>Pteropodidae</taxon>
        <taxon>Pteropodinae</taxon>
        <taxon>Pteropus</taxon>
    </lineage>
</organism>
<evidence type="ECO:0000313" key="3">
    <source>
        <dbReference type="Proteomes" id="UP000010552"/>
    </source>
</evidence>
<dbReference type="InParanoid" id="L5L1Y7"/>
<evidence type="ECO:0000313" key="2">
    <source>
        <dbReference type="EMBL" id="ELK17410.1"/>
    </source>
</evidence>
<evidence type="ECO:0000256" key="1">
    <source>
        <dbReference type="SAM" id="MobiDB-lite"/>
    </source>
</evidence>
<dbReference type="EMBL" id="KB030406">
    <property type="protein sequence ID" value="ELK17410.1"/>
    <property type="molecule type" value="Genomic_DNA"/>
</dbReference>